<proteinExistence type="predicted"/>
<reference evidence="2 3" key="1">
    <citation type="submission" date="2019-07" db="EMBL/GenBank/DDBJ databases">
        <title>WGS assembly of Gossypium tomentosum.</title>
        <authorList>
            <person name="Chen Z.J."/>
            <person name="Sreedasyam A."/>
            <person name="Ando A."/>
            <person name="Song Q."/>
            <person name="De L."/>
            <person name="Hulse-Kemp A."/>
            <person name="Ding M."/>
            <person name="Ye W."/>
            <person name="Kirkbride R."/>
            <person name="Jenkins J."/>
            <person name="Plott C."/>
            <person name="Lovell J."/>
            <person name="Lin Y.-M."/>
            <person name="Vaughn R."/>
            <person name="Liu B."/>
            <person name="Li W."/>
            <person name="Simpson S."/>
            <person name="Scheffler B."/>
            <person name="Saski C."/>
            <person name="Grover C."/>
            <person name="Hu G."/>
            <person name="Conover J."/>
            <person name="Carlson J."/>
            <person name="Shu S."/>
            <person name="Boston L."/>
            <person name="Williams M."/>
            <person name="Peterson D."/>
            <person name="Mcgee K."/>
            <person name="Jones D."/>
            <person name="Wendel J."/>
            <person name="Stelly D."/>
            <person name="Grimwood J."/>
            <person name="Schmutz J."/>
        </authorList>
    </citation>
    <scope>NUCLEOTIDE SEQUENCE [LARGE SCALE GENOMIC DNA]</scope>
    <source>
        <strain evidence="2">7179.01</strain>
    </source>
</reference>
<keyword evidence="3" id="KW-1185">Reference proteome</keyword>
<dbReference type="Pfam" id="PF03767">
    <property type="entry name" value="Acid_phosphat_B"/>
    <property type="match status" value="1"/>
</dbReference>
<organism evidence="2 3">
    <name type="scientific">Gossypium tomentosum</name>
    <name type="common">Hawaiian cotton</name>
    <name type="synonym">Gossypium sandvicense</name>
    <dbReference type="NCBI Taxonomy" id="34277"/>
    <lineage>
        <taxon>Eukaryota</taxon>
        <taxon>Viridiplantae</taxon>
        <taxon>Streptophyta</taxon>
        <taxon>Embryophyta</taxon>
        <taxon>Tracheophyta</taxon>
        <taxon>Spermatophyta</taxon>
        <taxon>Magnoliopsida</taxon>
        <taxon>eudicotyledons</taxon>
        <taxon>Gunneridae</taxon>
        <taxon>Pentapetalae</taxon>
        <taxon>rosids</taxon>
        <taxon>malvids</taxon>
        <taxon>Malvales</taxon>
        <taxon>Malvaceae</taxon>
        <taxon>Malvoideae</taxon>
        <taxon>Gossypium</taxon>
    </lineage>
</organism>
<protein>
    <recommendedName>
        <fullName evidence="4">Acid phosphatase</fullName>
    </recommendedName>
</protein>
<dbReference type="InterPro" id="IPR005519">
    <property type="entry name" value="Acid_phosphat_B-like"/>
</dbReference>
<keyword evidence="1" id="KW-0732">Signal</keyword>
<evidence type="ECO:0000313" key="3">
    <source>
        <dbReference type="Proteomes" id="UP000322667"/>
    </source>
</evidence>
<name>A0A5D2HRW0_GOSTO</name>
<dbReference type="Proteomes" id="UP000322667">
    <property type="component" value="Chromosome D13"/>
</dbReference>
<dbReference type="InterPro" id="IPR036412">
    <property type="entry name" value="HAD-like_sf"/>
</dbReference>
<dbReference type="Gene3D" id="3.40.50.1000">
    <property type="entry name" value="HAD superfamily/HAD-like"/>
    <property type="match status" value="1"/>
</dbReference>
<dbReference type="PANTHER" id="PTHR31284:SF19">
    <property type="entry name" value="VEGETATIVE STORAGE PROTEIN 1-RELATED"/>
    <property type="match status" value="1"/>
</dbReference>
<dbReference type="PANTHER" id="PTHR31284">
    <property type="entry name" value="ACID PHOSPHATASE-LIKE PROTEIN"/>
    <property type="match status" value="1"/>
</dbReference>
<evidence type="ECO:0000313" key="2">
    <source>
        <dbReference type="EMBL" id="TYH33014.1"/>
    </source>
</evidence>
<dbReference type="EMBL" id="CM017635">
    <property type="protein sequence ID" value="TYH33014.1"/>
    <property type="molecule type" value="Genomic_DNA"/>
</dbReference>
<dbReference type="SUPFAM" id="SSF56784">
    <property type="entry name" value="HAD-like"/>
    <property type="match status" value="1"/>
</dbReference>
<sequence>MLGKQYRKDSRAVAKEAFLYAQSLKLAGDGKDIWIFDIDETTLSNTPYYAQHGFGAEPYNATLFDKWVMEGAAPALPESLWLYNKLLSLGIKVVFLTGRHESQRNTTASNLKNVGYHAWNKLILNVENHQNIQGKQQYFTSQRRGKCWRRKGTESLEIWVINGVISWGPIPVTGRSNCRIQCITLAEDISPSCQLEESGH</sequence>
<accession>A0A5D2HRW0</accession>
<dbReference type="AlphaFoldDB" id="A0A5D2HRW0"/>
<evidence type="ECO:0000256" key="1">
    <source>
        <dbReference type="ARBA" id="ARBA00022729"/>
    </source>
</evidence>
<evidence type="ECO:0008006" key="4">
    <source>
        <dbReference type="Google" id="ProtNLM"/>
    </source>
</evidence>
<dbReference type="InterPro" id="IPR023214">
    <property type="entry name" value="HAD_sf"/>
</dbReference>
<gene>
    <name evidence="2" type="ORF">ES332_D13G029400v1</name>
</gene>